<protein>
    <recommendedName>
        <fullName evidence="2">Cell shape-determining protein MreC</fullName>
    </recommendedName>
    <alternativeName>
        <fullName evidence="4">Cell shape protein MreC</fullName>
    </alternativeName>
</protein>
<evidence type="ECO:0000256" key="5">
    <source>
        <dbReference type="SAM" id="Coils"/>
    </source>
</evidence>
<comment type="caution">
    <text evidence="7">The sequence shown here is derived from an EMBL/GenBank/DDBJ whole genome shotgun (WGS) entry which is preliminary data.</text>
</comment>
<organism evidence="7 8">
    <name type="scientific">Thermus aquaticus</name>
    <dbReference type="NCBI Taxonomy" id="271"/>
    <lineage>
        <taxon>Bacteria</taxon>
        <taxon>Thermotogati</taxon>
        <taxon>Deinococcota</taxon>
        <taxon>Deinococci</taxon>
        <taxon>Thermales</taxon>
        <taxon>Thermaceae</taxon>
        <taxon>Thermus</taxon>
    </lineage>
</organism>
<keyword evidence="5" id="KW-0175">Coiled coil</keyword>
<name>A0A0M9AEH9_THEAQ</name>
<proteinExistence type="inferred from homology"/>
<dbReference type="Pfam" id="PF04085">
    <property type="entry name" value="MreC"/>
    <property type="match status" value="1"/>
</dbReference>
<reference evidence="7 8" key="1">
    <citation type="submission" date="2015-07" db="EMBL/GenBank/DDBJ databases">
        <authorList>
            <person name="Noorani M."/>
        </authorList>
    </citation>
    <scope>NUCLEOTIDE SEQUENCE [LARGE SCALE GENOMIC DNA]</scope>
    <source>
        <strain evidence="8">ATCC 25104 / DSM 625 / JCM 10724 / NBRC 103206 / NCIMB 11243 / YT-1</strain>
    </source>
</reference>
<dbReference type="Gene3D" id="2.40.10.340">
    <property type="entry name" value="Rod shape-determining protein MreC, domain 1"/>
    <property type="match status" value="1"/>
</dbReference>
<dbReference type="InterPro" id="IPR055342">
    <property type="entry name" value="MreC_beta-barrel_core"/>
</dbReference>
<dbReference type="Gene3D" id="2.40.10.350">
    <property type="entry name" value="Rod shape-determining protein MreC, domain 2"/>
    <property type="match status" value="1"/>
</dbReference>
<evidence type="ECO:0000313" key="8">
    <source>
        <dbReference type="Proteomes" id="UP000037685"/>
    </source>
</evidence>
<dbReference type="GO" id="GO:0008360">
    <property type="term" value="P:regulation of cell shape"/>
    <property type="evidence" value="ECO:0007669"/>
    <property type="project" value="UniProtKB-KW"/>
</dbReference>
<evidence type="ECO:0000256" key="4">
    <source>
        <dbReference type="ARBA" id="ARBA00032089"/>
    </source>
</evidence>
<dbReference type="PANTHER" id="PTHR34138">
    <property type="entry name" value="CELL SHAPE-DETERMINING PROTEIN MREC"/>
    <property type="match status" value="1"/>
</dbReference>
<dbReference type="PATRIC" id="fig|271.14.peg.1654"/>
<dbReference type="RefSeq" id="WP_053767962.1">
    <property type="nucleotide sequence ID" value="NZ_LHCI01000106.1"/>
</dbReference>
<comment type="similarity">
    <text evidence="1">Belongs to the MreC family.</text>
</comment>
<dbReference type="PANTHER" id="PTHR34138:SF1">
    <property type="entry name" value="CELL SHAPE-DETERMINING PROTEIN MREC"/>
    <property type="match status" value="1"/>
</dbReference>
<accession>A0A0M9AEH9</accession>
<dbReference type="NCBIfam" id="NF010520">
    <property type="entry name" value="PRK13922.13-5"/>
    <property type="match status" value="1"/>
</dbReference>
<evidence type="ECO:0000259" key="6">
    <source>
        <dbReference type="Pfam" id="PF04085"/>
    </source>
</evidence>
<dbReference type="EMBL" id="LHCI01000106">
    <property type="protein sequence ID" value="KOX90389.1"/>
    <property type="molecule type" value="Genomic_DNA"/>
</dbReference>
<evidence type="ECO:0000256" key="3">
    <source>
        <dbReference type="ARBA" id="ARBA00022960"/>
    </source>
</evidence>
<feature type="domain" description="Rod shape-determining protein MreC beta-barrel core" evidence="6">
    <location>
        <begin position="115"/>
        <end position="259"/>
    </location>
</feature>
<dbReference type="Proteomes" id="UP000037685">
    <property type="component" value="Unassembled WGS sequence"/>
</dbReference>
<dbReference type="InterPro" id="IPR042177">
    <property type="entry name" value="Cell/Rod_1"/>
</dbReference>
<dbReference type="PIRSF" id="PIRSF038471">
    <property type="entry name" value="MreC"/>
    <property type="match status" value="1"/>
</dbReference>
<sequence length="262" mass="28299">MREVALRRAIFLLLLLLGLGLSALTRPMAPRLALTLSPLTAPLPALGFRLGQNLKASWSALLNRQDLYAENQALKEKLALLEGENRRLALEVARLERALAVRKTQAPGLIAVAPVIGEDLSGLYRRLLLGMGERDGLRVGMPVTAPQGLVGLIVEVEERRALVRTLVDPESLIGVRPEKGLGRGIARGAPPDRLLAEFPPSVRVAPGDLLVTGAPLGLFPDGIPVGRVERVEKALGGLKLRAWVRPLVDLSLLEEVMVLRPL</sequence>
<gene>
    <name evidence="7" type="primary">mreC</name>
    <name evidence="7" type="ORF">BVI061214_01579</name>
</gene>
<evidence type="ECO:0000256" key="2">
    <source>
        <dbReference type="ARBA" id="ARBA00013855"/>
    </source>
</evidence>
<dbReference type="AlphaFoldDB" id="A0A0M9AEH9"/>
<dbReference type="GO" id="GO:0005886">
    <property type="term" value="C:plasma membrane"/>
    <property type="evidence" value="ECO:0007669"/>
    <property type="project" value="TreeGrafter"/>
</dbReference>
<feature type="coiled-coil region" evidence="5">
    <location>
        <begin position="64"/>
        <end position="98"/>
    </location>
</feature>
<evidence type="ECO:0000256" key="1">
    <source>
        <dbReference type="ARBA" id="ARBA00009369"/>
    </source>
</evidence>
<keyword evidence="3" id="KW-0133">Cell shape</keyword>
<evidence type="ECO:0000313" key="7">
    <source>
        <dbReference type="EMBL" id="KOX90389.1"/>
    </source>
</evidence>
<dbReference type="InterPro" id="IPR007221">
    <property type="entry name" value="MreC"/>
</dbReference>
<dbReference type="InterPro" id="IPR042175">
    <property type="entry name" value="Cell/Rod_MreC_2"/>
</dbReference>